<name>A0ABP3P2D1_9PROT</name>
<protein>
    <recommendedName>
        <fullName evidence="2">DUF7450 domain-containing protein</fullName>
    </recommendedName>
</protein>
<evidence type="ECO:0000256" key="1">
    <source>
        <dbReference type="SAM" id="SignalP"/>
    </source>
</evidence>
<sequence>MKNVSTGALLGALAGMMIALPAAGADIPKGNHYLCYPVKDVSFKARDVVLTDQFGKWKATLVRPVQLCTPTAKMVGKTTYPIVDSKLHMVCYEVKMESKKTPPVQTADQFGTLKFQAYPANIVCLPAGKTVLKE</sequence>
<dbReference type="InterPro" id="IPR055873">
    <property type="entry name" value="DUF7450"/>
</dbReference>
<dbReference type="EMBL" id="BAAADD010000001">
    <property type="protein sequence ID" value="GAA0555781.1"/>
    <property type="molecule type" value="Genomic_DNA"/>
</dbReference>
<dbReference type="Pfam" id="PF24247">
    <property type="entry name" value="DUF7450"/>
    <property type="match status" value="1"/>
</dbReference>
<accession>A0ABP3P2D1</accession>
<feature type="domain" description="DUF7450" evidence="2">
    <location>
        <begin position="23"/>
        <end position="124"/>
    </location>
</feature>
<dbReference type="RefSeq" id="WP_166930229.1">
    <property type="nucleotide sequence ID" value="NZ_BAAADD010000001.1"/>
</dbReference>
<feature type="chain" id="PRO_5045123974" description="DUF7450 domain-containing protein" evidence="1">
    <location>
        <begin position="25"/>
        <end position="134"/>
    </location>
</feature>
<dbReference type="Proteomes" id="UP001499951">
    <property type="component" value="Unassembled WGS sequence"/>
</dbReference>
<reference evidence="4" key="1">
    <citation type="journal article" date="2019" name="Int. J. Syst. Evol. Microbiol.">
        <title>The Global Catalogue of Microorganisms (GCM) 10K type strain sequencing project: providing services to taxonomists for standard genome sequencing and annotation.</title>
        <authorList>
            <consortium name="The Broad Institute Genomics Platform"/>
            <consortium name="The Broad Institute Genome Sequencing Center for Infectious Disease"/>
            <person name="Wu L."/>
            <person name="Ma J."/>
        </authorList>
    </citation>
    <scope>NUCLEOTIDE SEQUENCE [LARGE SCALE GENOMIC DNA]</scope>
    <source>
        <strain evidence="4">JCM 15089</strain>
    </source>
</reference>
<proteinExistence type="predicted"/>
<evidence type="ECO:0000313" key="4">
    <source>
        <dbReference type="Proteomes" id="UP001499951"/>
    </source>
</evidence>
<comment type="caution">
    <text evidence="3">The sequence shown here is derived from an EMBL/GenBank/DDBJ whole genome shotgun (WGS) entry which is preliminary data.</text>
</comment>
<organism evidence="3 4">
    <name type="scientific">Rhizomicrobium electricum</name>
    <dbReference type="NCBI Taxonomy" id="480070"/>
    <lineage>
        <taxon>Bacteria</taxon>
        <taxon>Pseudomonadati</taxon>
        <taxon>Pseudomonadota</taxon>
        <taxon>Alphaproteobacteria</taxon>
        <taxon>Micropepsales</taxon>
        <taxon>Micropepsaceae</taxon>
        <taxon>Rhizomicrobium</taxon>
    </lineage>
</organism>
<keyword evidence="1" id="KW-0732">Signal</keyword>
<gene>
    <name evidence="3" type="ORF">GCM10008942_00300</name>
</gene>
<keyword evidence="4" id="KW-1185">Reference proteome</keyword>
<feature type="signal peptide" evidence="1">
    <location>
        <begin position="1"/>
        <end position="24"/>
    </location>
</feature>
<evidence type="ECO:0000259" key="2">
    <source>
        <dbReference type="Pfam" id="PF24247"/>
    </source>
</evidence>
<evidence type="ECO:0000313" key="3">
    <source>
        <dbReference type="EMBL" id="GAA0555781.1"/>
    </source>
</evidence>